<dbReference type="PANTHER" id="PTHR45667">
    <property type="entry name" value="S-ADENOSYLMETHIONINE MITOCHONDRIAL CARRIER PROTEIN"/>
    <property type="match status" value="1"/>
</dbReference>
<keyword evidence="3 11" id="KW-0813">Transport</keyword>
<dbReference type="STRING" id="1097556.R4X878"/>
<evidence type="ECO:0000256" key="6">
    <source>
        <dbReference type="ARBA" id="ARBA00022792"/>
    </source>
</evidence>
<evidence type="ECO:0000256" key="2">
    <source>
        <dbReference type="ARBA" id="ARBA00006375"/>
    </source>
</evidence>
<comment type="subcellular location">
    <subcellularLocation>
        <location evidence="1">Mitochondrion inner membrane</location>
        <topology evidence="1">Multi-pass membrane protein</topology>
    </subcellularLocation>
</comment>
<feature type="transmembrane region" description="Helical" evidence="12">
    <location>
        <begin position="184"/>
        <end position="207"/>
    </location>
</feature>
<dbReference type="Gene3D" id="1.50.40.10">
    <property type="entry name" value="Mitochondrial carrier domain"/>
    <property type="match status" value="2"/>
</dbReference>
<feature type="repeat" description="Solcar" evidence="10">
    <location>
        <begin position="140"/>
        <end position="213"/>
    </location>
</feature>
<evidence type="ECO:0000256" key="5">
    <source>
        <dbReference type="ARBA" id="ARBA00022737"/>
    </source>
</evidence>
<evidence type="ECO:0000256" key="7">
    <source>
        <dbReference type="ARBA" id="ARBA00022989"/>
    </source>
</evidence>
<evidence type="ECO:0000256" key="9">
    <source>
        <dbReference type="ARBA" id="ARBA00023136"/>
    </source>
</evidence>
<evidence type="ECO:0000256" key="3">
    <source>
        <dbReference type="ARBA" id="ARBA00022448"/>
    </source>
</evidence>
<proteinExistence type="inferred from homology"/>
<dbReference type="OrthoDB" id="276989at2759"/>
<dbReference type="Proteomes" id="UP000013776">
    <property type="component" value="Unassembled WGS sequence"/>
</dbReference>
<organism evidence="13 14">
    <name type="scientific">Taphrina deformans (strain PYCC 5710 / ATCC 11124 / CBS 356.35 / IMI 108563 / JCM 9778 / NBRC 8474)</name>
    <name type="common">Peach leaf curl fungus</name>
    <name type="synonym">Lalaria deformans</name>
    <dbReference type="NCBI Taxonomy" id="1097556"/>
    <lineage>
        <taxon>Eukaryota</taxon>
        <taxon>Fungi</taxon>
        <taxon>Dikarya</taxon>
        <taxon>Ascomycota</taxon>
        <taxon>Taphrinomycotina</taxon>
        <taxon>Taphrinomycetes</taxon>
        <taxon>Taphrinales</taxon>
        <taxon>Taphrinaceae</taxon>
        <taxon>Taphrina</taxon>
    </lineage>
</organism>
<dbReference type="PROSITE" id="PS50920">
    <property type="entry name" value="SOLCAR"/>
    <property type="match status" value="3"/>
</dbReference>
<feature type="repeat" description="Solcar" evidence="10">
    <location>
        <begin position="220"/>
        <end position="315"/>
    </location>
</feature>
<evidence type="ECO:0000313" key="13">
    <source>
        <dbReference type="EMBL" id="CCG81467.1"/>
    </source>
</evidence>
<sequence>MDAGCSPENLRTLASCELPGIQDLTRLLGSASRDCSDELTKTTRNAFQFLRTNGCLDSMPHIKEMSKADTMLNLLQQPYKYSNLTTCFAHLMSARRAFVDALSQETQSKIAPAPPEGITTTITSTPSAVTEGHEAPVRGPSLWIALVAGALAGLAVDLSLFPLDTIKTRLQSTSGFRASGGFRGLYQGIGSIALGSAPSSALFFLAYTFAGTRIARIIGETVLGHLAATTIAELAASVVRVPADVVKSRQQVEQLGGSVISSSLWTAIAKVYEEGTRPNSRSRFGVFYTGWLSTIVREIPFGCIQFPLFEFLKSVANQGEAEQLSMFRTAVCGMMAGSVAGFLTTPLDVVKTRIMLAEHGATGIFAVLARIIRQDGFVGLFKGALPRTLWISAGGAIFLGGYDGFVRAFETYYTD</sequence>
<dbReference type="InterPro" id="IPR018108">
    <property type="entry name" value="MCP_transmembrane"/>
</dbReference>
<evidence type="ECO:0000256" key="8">
    <source>
        <dbReference type="ARBA" id="ARBA00023128"/>
    </source>
</evidence>
<dbReference type="PRINTS" id="PR00926">
    <property type="entry name" value="MITOCARRIER"/>
</dbReference>
<dbReference type="GO" id="GO:0005743">
    <property type="term" value="C:mitochondrial inner membrane"/>
    <property type="evidence" value="ECO:0007669"/>
    <property type="project" value="UniProtKB-SubCell"/>
</dbReference>
<name>R4X878_TAPDE</name>
<comment type="caution">
    <text evidence="13">The sequence shown here is derived from an EMBL/GenBank/DDBJ whole genome shotgun (WGS) entry which is preliminary data.</text>
</comment>
<keyword evidence="7 12" id="KW-1133">Transmembrane helix</keyword>
<comment type="similarity">
    <text evidence="2 11">Belongs to the mitochondrial carrier (TC 2.A.29) family.</text>
</comment>
<dbReference type="AlphaFoldDB" id="R4X878"/>
<keyword evidence="14" id="KW-1185">Reference proteome</keyword>
<dbReference type="InterPro" id="IPR002067">
    <property type="entry name" value="MCP"/>
</dbReference>
<dbReference type="SUPFAM" id="SSF103506">
    <property type="entry name" value="Mitochondrial carrier"/>
    <property type="match status" value="1"/>
</dbReference>
<protein>
    <submittedName>
        <fullName evidence="13">Mitochondrial S-adenosylmethionine transporter</fullName>
    </submittedName>
</protein>
<reference evidence="13 14" key="1">
    <citation type="journal article" date="2013" name="MBio">
        <title>Genome sequencing of the plant pathogen Taphrina deformans, the causal agent of peach leaf curl.</title>
        <authorList>
            <person name="Cisse O.H."/>
            <person name="Almeida J.M.G.C.F."/>
            <person name="Fonseca A."/>
            <person name="Kumar A.A."/>
            <person name="Salojaervi J."/>
            <person name="Overmyer K."/>
            <person name="Hauser P.M."/>
            <person name="Pagni M."/>
        </authorList>
    </citation>
    <scope>NUCLEOTIDE SEQUENCE [LARGE SCALE GENOMIC DNA]</scope>
    <source>
        <strain evidence="14">PYCC 5710 / ATCC 11124 / CBS 356.35 / IMI 108563 / JCM 9778 / NBRC 8474</strain>
    </source>
</reference>
<dbReference type="eggNOG" id="KOG0768">
    <property type="taxonomic scope" value="Eukaryota"/>
</dbReference>
<feature type="repeat" description="Solcar" evidence="10">
    <location>
        <begin position="324"/>
        <end position="408"/>
    </location>
</feature>
<evidence type="ECO:0000256" key="1">
    <source>
        <dbReference type="ARBA" id="ARBA00004448"/>
    </source>
</evidence>
<evidence type="ECO:0000256" key="10">
    <source>
        <dbReference type="PROSITE-ProRule" id="PRU00282"/>
    </source>
</evidence>
<dbReference type="EMBL" id="CAHR02000041">
    <property type="protein sequence ID" value="CCG81467.1"/>
    <property type="molecule type" value="Genomic_DNA"/>
</dbReference>
<keyword evidence="5" id="KW-0677">Repeat</keyword>
<evidence type="ECO:0000256" key="12">
    <source>
        <dbReference type="SAM" id="Phobius"/>
    </source>
</evidence>
<dbReference type="GO" id="GO:0055085">
    <property type="term" value="P:transmembrane transport"/>
    <property type="evidence" value="ECO:0007669"/>
    <property type="project" value="InterPro"/>
</dbReference>
<dbReference type="InterPro" id="IPR023395">
    <property type="entry name" value="MCP_dom_sf"/>
</dbReference>
<keyword evidence="8" id="KW-0496">Mitochondrion</keyword>
<gene>
    <name evidence="13" type="ORF">TAPDE_001298</name>
</gene>
<keyword evidence="4 10" id="KW-0812">Transmembrane</keyword>
<dbReference type="VEuPathDB" id="FungiDB:TAPDE_001298"/>
<accession>R4X878</accession>
<dbReference type="Pfam" id="PF00153">
    <property type="entry name" value="Mito_carr"/>
    <property type="match status" value="3"/>
</dbReference>
<feature type="transmembrane region" description="Helical" evidence="12">
    <location>
        <begin position="142"/>
        <end position="163"/>
    </location>
</feature>
<evidence type="ECO:0000313" key="14">
    <source>
        <dbReference type="Proteomes" id="UP000013776"/>
    </source>
</evidence>
<evidence type="ECO:0000256" key="11">
    <source>
        <dbReference type="RuleBase" id="RU000488"/>
    </source>
</evidence>
<keyword evidence="9 10" id="KW-0472">Membrane</keyword>
<evidence type="ECO:0000256" key="4">
    <source>
        <dbReference type="ARBA" id="ARBA00022692"/>
    </source>
</evidence>
<keyword evidence="6" id="KW-0999">Mitochondrion inner membrane</keyword>